<accession>A0ABU4FYF5</accession>
<evidence type="ECO:0000313" key="2">
    <source>
        <dbReference type="EMBL" id="MDW0109760.1"/>
    </source>
</evidence>
<dbReference type="EMBL" id="JAUBDH010000003">
    <property type="protein sequence ID" value="MDW0109760.1"/>
    <property type="molecule type" value="Genomic_DNA"/>
</dbReference>
<keyword evidence="3" id="KW-1185">Reference proteome</keyword>
<keyword evidence="1" id="KW-0812">Transmembrane</keyword>
<evidence type="ECO:0000256" key="1">
    <source>
        <dbReference type="SAM" id="Phobius"/>
    </source>
</evidence>
<organism evidence="2 3">
    <name type="scientific">Sporosarcina aquimarina</name>
    <dbReference type="NCBI Taxonomy" id="114975"/>
    <lineage>
        <taxon>Bacteria</taxon>
        <taxon>Bacillati</taxon>
        <taxon>Bacillota</taxon>
        <taxon>Bacilli</taxon>
        <taxon>Bacillales</taxon>
        <taxon>Caryophanaceae</taxon>
        <taxon>Sporosarcina</taxon>
    </lineage>
</organism>
<comment type="caution">
    <text evidence="2">The sequence shown here is derived from an EMBL/GenBank/DDBJ whole genome shotgun (WGS) entry which is preliminary data.</text>
</comment>
<proteinExistence type="predicted"/>
<name>A0ABU4FYF5_9BACL</name>
<dbReference type="RefSeq" id="WP_317935301.1">
    <property type="nucleotide sequence ID" value="NZ_JAUBDH010000003.1"/>
</dbReference>
<feature type="transmembrane region" description="Helical" evidence="1">
    <location>
        <begin position="49"/>
        <end position="67"/>
    </location>
</feature>
<feature type="transmembrane region" description="Helical" evidence="1">
    <location>
        <begin position="7"/>
        <end position="29"/>
    </location>
</feature>
<keyword evidence="1" id="KW-1133">Transmembrane helix</keyword>
<dbReference type="Proteomes" id="UP001280629">
    <property type="component" value="Unassembled WGS sequence"/>
</dbReference>
<evidence type="ECO:0000313" key="3">
    <source>
        <dbReference type="Proteomes" id="UP001280629"/>
    </source>
</evidence>
<gene>
    <name evidence="2" type="ORF">QT716_06785</name>
</gene>
<sequence>MKKIYGVYILLGILSWTLMFSGIFKWAGIPTFDKILTAVLGEATAITNTLAIVITGAIAALIIFACLKLTRKVGNASV</sequence>
<keyword evidence="1" id="KW-0472">Membrane</keyword>
<reference evidence="2 3" key="1">
    <citation type="submission" date="2023-06" db="EMBL/GenBank/DDBJ databases">
        <title>Sporosarcina sp. nov., isolated from Korean traditional fermented seafood 'Jeotgal'.</title>
        <authorList>
            <person name="Yang A.-I."/>
            <person name="Shin N.-R."/>
        </authorList>
    </citation>
    <scope>NUCLEOTIDE SEQUENCE [LARGE SCALE GENOMIC DNA]</scope>
    <source>
        <strain evidence="2 3">KCTC3840</strain>
    </source>
</reference>
<protein>
    <submittedName>
        <fullName evidence="2">Uncharacterized protein</fullName>
    </submittedName>
</protein>